<reference evidence="2 3" key="1">
    <citation type="journal article" date="2016" name="Nat. Commun.">
        <title>Thousands of microbial genomes shed light on interconnected biogeochemical processes in an aquifer system.</title>
        <authorList>
            <person name="Anantharaman K."/>
            <person name="Brown C.T."/>
            <person name="Hug L.A."/>
            <person name="Sharon I."/>
            <person name="Castelle C.J."/>
            <person name="Probst A.J."/>
            <person name="Thomas B.C."/>
            <person name="Singh A."/>
            <person name="Wilkins M.J."/>
            <person name="Karaoz U."/>
            <person name="Brodie E.L."/>
            <person name="Williams K.H."/>
            <person name="Hubbard S.S."/>
            <person name="Banfield J.F."/>
        </authorList>
    </citation>
    <scope>NUCLEOTIDE SEQUENCE [LARGE SCALE GENOMIC DNA]</scope>
</reference>
<dbReference type="STRING" id="1817832.A3J48_01875"/>
<dbReference type="GO" id="GO:0004106">
    <property type="term" value="F:chorismate mutase activity"/>
    <property type="evidence" value="ECO:0007669"/>
    <property type="project" value="InterPro"/>
</dbReference>
<dbReference type="SUPFAM" id="SSF48600">
    <property type="entry name" value="Chorismate mutase II"/>
    <property type="match status" value="1"/>
</dbReference>
<dbReference type="Pfam" id="PF01817">
    <property type="entry name" value="CM_2"/>
    <property type="match status" value="1"/>
</dbReference>
<dbReference type="SMART" id="SM00830">
    <property type="entry name" value="CM_2"/>
    <property type="match status" value="1"/>
</dbReference>
<sequence length="93" mass="10699">MTTQIQAPVKDLSSLRAQVEELDQHIISLLRARVCLAREIDQAKRETGQPVADHAQEAVVMRRATGFARQMELDPEMTREIYWKVVALCRPRQ</sequence>
<evidence type="ECO:0000313" key="3">
    <source>
        <dbReference type="Proteomes" id="UP000176786"/>
    </source>
</evidence>
<dbReference type="GO" id="GO:0046417">
    <property type="term" value="P:chorismate metabolic process"/>
    <property type="evidence" value="ECO:0007669"/>
    <property type="project" value="InterPro"/>
</dbReference>
<evidence type="ECO:0000259" key="1">
    <source>
        <dbReference type="PROSITE" id="PS51168"/>
    </source>
</evidence>
<dbReference type="AlphaFoldDB" id="A0A1F5P9N4"/>
<dbReference type="InterPro" id="IPR036263">
    <property type="entry name" value="Chorismate_II_sf"/>
</dbReference>
<dbReference type="InterPro" id="IPR002701">
    <property type="entry name" value="CM_II_prokaryot"/>
</dbReference>
<dbReference type="PROSITE" id="PS51168">
    <property type="entry name" value="CHORISMATE_MUT_2"/>
    <property type="match status" value="1"/>
</dbReference>
<feature type="domain" description="Chorismate mutase" evidence="1">
    <location>
        <begin position="6"/>
        <end position="93"/>
    </location>
</feature>
<dbReference type="EMBL" id="MFES01000001">
    <property type="protein sequence ID" value="OGE86669.1"/>
    <property type="molecule type" value="Genomic_DNA"/>
</dbReference>
<protein>
    <recommendedName>
        <fullName evidence="1">Chorismate mutase domain-containing protein</fullName>
    </recommendedName>
</protein>
<dbReference type="Proteomes" id="UP000176786">
    <property type="component" value="Unassembled WGS sequence"/>
</dbReference>
<proteinExistence type="predicted"/>
<gene>
    <name evidence="2" type="ORF">A3J48_01875</name>
</gene>
<dbReference type="InterPro" id="IPR036979">
    <property type="entry name" value="CM_dom_sf"/>
</dbReference>
<accession>A0A1F5P9N4</accession>
<comment type="caution">
    <text evidence="2">The sequence shown here is derived from an EMBL/GenBank/DDBJ whole genome shotgun (WGS) entry which is preliminary data.</text>
</comment>
<name>A0A1F5P9N4_9BACT</name>
<dbReference type="Gene3D" id="1.20.59.10">
    <property type="entry name" value="Chorismate mutase"/>
    <property type="match status" value="1"/>
</dbReference>
<organism evidence="2 3">
    <name type="scientific">Candidatus Doudnabacteria bacterium RIFCSPHIGHO2_02_FULL_46_11</name>
    <dbReference type="NCBI Taxonomy" id="1817832"/>
    <lineage>
        <taxon>Bacteria</taxon>
        <taxon>Candidatus Doudnaibacteriota</taxon>
    </lineage>
</organism>
<evidence type="ECO:0000313" key="2">
    <source>
        <dbReference type="EMBL" id="OGE86669.1"/>
    </source>
</evidence>